<protein>
    <recommendedName>
        <fullName evidence="1">Probable ATP-dependent transporter ycf16</fullName>
    </recommendedName>
</protein>
<keyword evidence="2" id="KW-0547">Nucleotide-binding</keyword>
<organism evidence="6 7">
    <name type="scientific">Gracilariopsis chorda</name>
    <dbReference type="NCBI Taxonomy" id="448386"/>
    <lineage>
        <taxon>Eukaryota</taxon>
        <taxon>Rhodophyta</taxon>
        <taxon>Florideophyceae</taxon>
        <taxon>Rhodymeniophycidae</taxon>
        <taxon>Gracilariales</taxon>
        <taxon>Gracilariaceae</taxon>
        <taxon>Gracilariopsis</taxon>
    </lineage>
</organism>
<feature type="domain" description="ABC transporter" evidence="5">
    <location>
        <begin position="2"/>
        <end position="221"/>
    </location>
</feature>
<sequence length="222" mass="24769">MLRVSCLTKSYNTSTILNSFSLHLNPKEILFLVGPSGIGKSSALRCIANLDRYESGEITFYDKTPQQLGFCEWRRHITYVPQHRVSFKGTPMELFKRSLGLRSRRNVSKSTETQRLGEYLTICKSMGLNQDSIQSQQWVELSGGQAQRAIIALCIAIRPDVLLLDEPSSSCDQSSTLLVEQAIKDSGIAAIWVSHDPTQPHRVGGRIMNMSPPKGSPPVRLH</sequence>
<dbReference type="OrthoDB" id="5171at2759"/>
<evidence type="ECO:0000259" key="5">
    <source>
        <dbReference type="PROSITE" id="PS50893"/>
    </source>
</evidence>
<accession>A0A2V3IRU0</accession>
<reference evidence="6 7" key="1">
    <citation type="journal article" date="2018" name="Mol. Biol. Evol.">
        <title>Analysis of the draft genome of the red seaweed Gracilariopsis chorda provides insights into genome size evolution in Rhodophyta.</title>
        <authorList>
            <person name="Lee J."/>
            <person name="Yang E.C."/>
            <person name="Graf L."/>
            <person name="Yang J.H."/>
            <person name="Qiu H."/>
            <person name="Zel Zion U."/>
            <person name="Chan C.X."/>
            <person name="Stephens T.G."/>
            <person name="Weber A.P.M."/>
            <person name="Boo G.H."/>
            <person name="Boo S.M."/>
            <person name="Kim K.M."/>
            <person name="Shin Y."/>
            <person name="Jung M."/>
            <person name="Lee S.J."/>
            <person name="Yim H.S."/>
            <person name="Lee J.H."/>
            <person name="Bhattacharya D."/>
            <person name="Yoon H.S."/>
        </authorList>
    </citation>
    <scope>NUCLEOTIDE SEQUENCE [LARGE SCALE GENOMIC DNA]</scope>
    <source>
        <strain evidence="6 7">SKKU-2015</strain>
        <tissue evidence="6">Whole body</tissue>
    </source>
</reference>
<evidence type="ECO:0000313" key="6">
    <source>
        <dbReference type="EMBL" id="PXF43840.1"/>
    </source>
</evidence>
<dbReference type="PROSITE" id="PS50893">
    <property type="entry name" value="ABC_TRANSPORTER_2"/>
    <property type="match status" value="1"/>
</dbReference>
<dbReference type="PROSITE" id="PS00211">
    <property type="entry name" value="ABC_TRANSPORTER_1"/>
    <property type="match status" value="1"/>
</dbReference>
<dbReference type="GO" id="GO:0016887">
    <property type="term" value="F:ATP hydrolysis activity"/>
    <property type="evidence" value="ECO:0007669"/>
    <property type="project" value="InterPro"/>
</dbReference>
<dbReference type="InterPro" id="IPR003439">
    <property type="entry name" value="ABC_transporter-like_ATP-bd"/>
</dbReference>
<comment type="caution">
    <text evidence="6">The sequence shown here is derived from an EMBL/GenBank/DDBJ whole genome shotgun (WGS) entry which is preliminary data.</text>
</comment>
<dbReference type="InterPro" id="IPR017871">
    <property type="entry name" value="ABC_transporter-like_CS"/>
</dbReference>
<keyword evidence="3 6" id="KW-0067">ATP-binding</keyword>
<dbReference type="InterPro" id="IPR027417">
    <property type="entry name" value="P-loop_NTPase"/>
</dbReference>
<dbReference type="EMBL" id="NBIV01000110">
    <property type="protein sequence ID" value="PXF43840.1"/>
    <property type="molecule type" value="Genomic_DNA"/>
</dbReference>
<dbReference type="SUPFAM" id="SSF52540">
    <property type="entry name" value="P-loop containing nucleoside triphosphate hydrolases"/>
    <property type="match status" value="1"/>
</dbReference>
<dbReference type="PANTHER" id="PTHR43119:SF1">
    <property type="entry name" value="ABC TRANSPORTER DOMAIN-CONTAINING PROTEIN"/>
    <property type="match status" value="1"/>
</dbReference>
<evidence type="ECO:0000256" key="4">
    <source>
        <dbReference type="SAM" id="MobiDB-lite"/>
    </source>
</evidence>
<dbReference type="InterPro" id="IPR003593">
    <property type="entry name" value="AAA+_ATPase"/>
</dbReference>
<name>A0A2V3IRU0_9FLOR</name>
<proteinExistence type="predicted"/>
<evidence type="ECO:0000256" key="3">
    <source>
        <dbReference type="ARBA" id="ARBA00022840"/>
    </source>
</evidence>
<evidence type="ECO:0000256" key="2">
    <source>
        <dbReference type="ARBA" id="ARBA00022741"/>
    </source>
</evidence>
<dbReference type="AlphaFoldDB" id="A0A2V3IRU0"/>
<dbReference type="STRING" id="448386.A0A2V3IRU0"/>
<dbReference type="PANTHER" id="PTHR43119">
    <property type="entry name" value="ABC TRANSPORT PROTEIN ATP-BINDING COMPONENT-RELATED"/>
    <property type="match status" value="1"/>
</dbReference>
<evidence type="ECO:0000256" key="1">
    <source>
        <dbReference type="ARBA" id="ARBA00014334"/>
    </source>
</evidence>
<dbReference type="Pfam" id="PF00005">
    <property type="entry name" value="ABC_tran"/>
    <property type="match status" value="1"/>
</dbReference>
<gene>
    <name evidence="6" type="ORF">BWQ96_06461</name>
</gene>
<dbReference type="Proteomes" id="UP000247409">
    <property type="component" value="Unassembled WGS sequence"/>
</dbReference>
<dbReference type="SMART" id="SM00382">
    <property type="entry name" value="AAA"/>
    <property type="match status" value="1"/>
</dbReference>
<dbReference type="GO" id="GO:0005524">
    <property type="term" value="F:ATP binding"/>
    <property type="evidence" value="ECO:0007669"/>
    <property type="project" value="UniProtKB-KW"/>
</dbReference>
<evidence type="ECO:0000313" key="7">
    <source>
        <dbReference type="Proteomes" id="UP000247409"/>
    </source>
</evidence>
<feature type="region of interest" description="Disordered" evidence="4">
    <location>
        <begin position="201"/>
        <end position="222"/>
    </location>
</feature>
<keyword evidence="7" id="KW-1185">Reference proteome</keyword>
<dbReference type="Gene3D" id="3.40.50.300">
    <property type="entry name" value="P-loop containing nucleotide triphosphate hydrolases"/>
    <property type="match status" value="1"/>
</dbReference>